<dbReference type="SUPFAM" id="SSF46955">
    <property type="entry name" value="Putative DNA-binding domain"/>
    <property type="match status" value="1"/>
</dbReference>
<sequence>MEQSSVEVYTPHLKKVLKSYQAAAAASLHGPNNFMATSTTQGVTSPTEKMGIVTAAGKDKSGPSTTTSTATPEKKQSSSDYKSASDYDPFLAPPPFPIQQPPIIIPPDQSRCERSETLLEGETISCFLVGGEKRLCFPQVLNPVLRDFSLPQIYSVFSELNIHFSSCNQEQLEILKVTGVLPLTAPSCGLITKSDAERLCAALFHNQEANPKSETRFSDKRFFNFKVYHECFGKCTGILTPELYTTPYSKCIECVECHGMLSPQKFVTHVHRFSENRTCHWGVDSENWRAYLLLSDNQDNSEQLNEHLEDVKSRFDFSQKYKRKQSVTEESEVSKRLRLEEQPFFYPYSSVPWDPALAYWYHITAFPWSRMPAFRPWAAVPSEGGKSHFVSSSLSSHLPYLRDGMAASLPSFLAQNHERIAQASTPYRLQNHHVSSISCQEESKINSEDTKVKEEDVEDVCDLSIFNSSGRKSAESPQAIQKEKEQLTESEETVSRSSSSTLS</sequence>
<gene>
    <name evidence="5" type="primary">LOC106470853</name>
</gene>
<feature type="region of interest" description="Disordered" evidence="2">
    <location>
        <begin position="55"/>
        <end position="85"/>
    </location>
</feature>
<feature type="region of interest" description="Disordered" evidence="2">
    <location>
        <begin position="468"/>
        <end position="503"/>
    </location>
</feature>
<proteinExistence type="inferred from homology"/>
<comment type="similarity">
    <text evidence="1">Belongs to the SKI family.</text>
</comment>
<feature type="domain" description="c-SKI SMAD4-binding" evidence="3">
    <location>
        <begin position="224"/>
        <end position="316"/>
    </location>
</feature>
<keyword evidence="4" id="KW-1185">Reference proteome</keyword>
<evidence type="ECO:0000256" key="2">
    <source>
        <dbReference type="SAM" id="MobiDB-lite"/>
    </source>
</evidence>
<dbReference type="InterPro" id="IPR009061">
    <property type="entry name" value="DNA-bd_dom_put_sf"/>
</dbReference>
<dbReference type="SMART" id="SM01046">
    <property type="entry name" value="c-SKI_SMAD_bind"/>
    <property type="match status" value="1"/>
</dbReference>
<dbReference type="InterPro" id="IPR037000">
    <property type="entry name" value="Ski_DNA-bd_sf"/>
</dbReference>
<reference evidence="5" key="1">
    <citation type="submission" date="2025-08" db="UniProtKB">
        <authorList>
            <consortium name="RefSeq"/>
        </authorList>
    </citation>
    <scope>IDENTIFICATION</scope>
    <source>
        <tissue evidence="5">Muscle</tissue>
    </source>
</reference>
<protein>
    <submittedName>
        <fullName evidence="5">Ski oncogene-like</fullName>
    </submittedName>
</protein>
<dbReference type="Proteomes" id="UP000694941">
    <property type="component" value="Unplaced"/>
</dbReference>
<evidence type="ECO:0000313" key="4">
    <source>
        <dbReference type="Proteomes" id="UP000694941"/>
    </source>
</evidence>
<dbReference type="Gene3D" id="3.10.260.20">
    <property type="entry name" value="Ski"/>
    <property type="match status" value="1"/>
</dbReference>
<feature type="non-terminal residue" evidence="5">
    <location>
        <position position="503"/>
    </location>
</feature>
<evidence type="ECO:0000313" key="5">
    <source>
        <dbReference type="RefSeq" id="XP_013786882.1"/>
    </source>
</evidence>
<name>A0ABM1BQU3_LIMPO</name>
<dbReference type="CDD" id="cd21079">
    <property type="entry name" value="DHD_Ski_Sno"/>
    <property type="match status" value="1"/>
</dbReference>
<accession>A0ABM1BQU3</accession>
<dbReference type="PANTHER" id="PTHR10005:SF25">
    <property type="entry name" value="SNO ONCOGENE, ISOFORM B"/>
    <property type="match status" value="1"/>
</dbReference>
<dbReference type="InterPro" id="IPR023216">
    <property type="entry name" value="Tscrpt_reg_SKI_SnoN"/>
</dbReference>
<evidence type="ECO:0000259" key="3">
    <source>
        <dbReference type="SMART" id="SM01046"/>
    </source>
</evidence>
<dbReference type="RefSeq" id="XP_013786882.1">
    <property type="nucleotide sequence ID" value="XM_013931428.2"/>
</dbReference>
<dbReference type="InterPro" id="IPR003380">
    <property type="entry name" value="SKI/SNO/DAC"/>
</dbReference>
<dbReference type="InterPro" id="IPR010919">
    <property type="entry name" value="SAND-like_dom_sf"/>
</dbReference>
<organism evidence="4 5">
    <name type="scientific">Limulus polyphemus</name>
    <name type="common">Atlantic horseshoe crab</name>
    <dbReference type="NCBI Taxonomy" id="6850"/>
    <lineage>
        <taxon>Eukaryota</taxon>
        <taxon>Metazoa</taxon>
        <taxon>Ecdysozoa</taxon>
        <taxon>Arthropoda</taxon>
        <taxon>Chelicerata</taxon>
        <taxon>Merostomata</taxon>
        <taxon>Xiphosura</taxon>
        <taxon>Limulidae</taxon>
        <taxon>Limulus</taxon>
    </lineage>
</organism>
<dbReference type="Pfam" id="PF08782">
    <property type="entry name" value="c-SKI_SMAD_bind"/>
    <property type="match status" value="1"/>
</dbReference>
<dbReference type="Pfam" id="PF02437">
    <property type="entry name" value="Ski_Sno_DHD"/>
    <property type="match status" value="1"/>
</dbReference>
<dbReference type="SUPFAM" id="SSF63763">
    <property type="entry name" value="SAND domain-like"/>
    <property type="match status" value="1"/>
</dbReference>
<dbReference type="InterPro" id="IPR014890">
    <property type="entry name" value="c-SKI_SMAD4-bd_dom"/>
</dbReference>
<feature type="compositionally biased region" description="Polar residues" evidence="2">
    <location>
        <begin position="468"/>
        <end position="479"/>
    </location>
</feature>
<dbReference type="PANTHER" id="PTHR10005">
    <property type="entry name" value="SKI ONCOGENE-RELATED"/>
    <property type="match status" value="1"/>
</dbReference>
<evidence type="ECO:0000256" key="1">
    <source>
        <dbReference type="ARBA" id="ARBA00009513"/>
    </source>
</evidence>
<dbReference type="Gene3D" id="3.10.390.10">
    <property type="entry name" value="SAND domain-like"/>
    <property type="match status" value="1"/>
</dbReference>
<dbReference type="GeneID" id="106470853"/>